<gene>
    <name evidence="1" type="ORF">FIV39_16395</name>
</gene>
<dbReference type="EMBL" id="VFES01000009">
    <property type="protein sequence ID" value="TWR65469.1"/>
    <property type="molecule type" value="Genomic_DNA"/>
</dbReference>
<proteinExistence type="predicted"/>
<dbReference type="OrthoDB" id="9119476at2"/>
<accession>A0A5C5PHU9</accession>
<name>A0A5C5PHU9_9PSED</name>
<comment type="caution">
    <text evidence="1">The sequence shown here is derived from an EMBL/GenBank/DDBJ whole genome shotgun (WGS) entry which is preliminary data.</text>
</comment>
<dbReference type="RefSeq" id="WP_090400236.1">
    <property type="nucleotide sequence ID" value="NZ_FNKM01000002.1"/>
</dbReference>
<evidence type="ECO:0000313" key="2">
    <source>
        <dbReference type="Proteomes" id="UP000317267"/>
    </source>
</evidence>
<reference evidence="1 2" key="1">
    <citation type="submission" date="2019-06" db="EMBL/GenBank/DDBJ databases">
        <title>Pseudomonas bimorpha sp. nov. isolated from bovine raw milk and skim milk concentrate.</title>
        <authorList>
            <person name="Hofmann K."/>
            <person name="Huptas C."/>
            <person name="Doll E."/>
            <person name="Scherer S."/>
            <person name="Wenning M."/>
        </authorList>
    </citation>
    <scope>NUCLEOTIDE SEQUENCE [LARGE SCALE GENOMIC DNA]</scope>
    <source>
        <strain evidence="1 2">DSM 17515</strain>
    </source>
</reference>
<dbReference type="SUPFAM" id="SSF53756">
    <property type="entry name" value="UDP-Glycosyltransferase/glycogen phosphorylase"/>
    <property type="match status" value="1"/>
</dbReference>
<sequence>MSSNMKMAIVSSYSESCGNAAFTRIVHDSVEYFHPDIEVDVVELDLKLLQSINHDVRKKADAHIADICARLKSYDIVNIQMEAGLYGTLPNDITSRFRKMLSANKNTSVTLHSPRLIGSAQSGARSAIKKFLHFDIKGGFRDLLGGKYAQVHININKKIIDYSVRSNARLIVHTSRARKQIQDFFSYDNVDVHPLKMVPINYVENPATYDKIIHDAGFSEEDVLIGMFGYISAYKGHVDALKALEQLPANYKLLIFGRQHPQTLKSNGHPDAYLEHLQALVLKNKRLRKRVYFMGELNDSDFLDVVGSVDISWLPYYENGQDGSGIASICLDRSPRVLCSASFAFDELFQLVEYRNVKRFDIGNTMEIALKTKMFLKSGKTSRPFCDESRFSIKSQADNYVKGSQAK</sequence>
<dbReference type="AlphaFoldDB" id="A0A5C5PHU9"/>
<organism evidence="1 2">
    <name type="scientific">Pseudomonas grimontii</name>
    <dbReference type="NCBI Taxonomy" id="129847"/>
    <lineage>
        <taxon>Bacteria</taxon>
        <taxon>Pseudomonadati</taxon>
        <taxon>Pseudomonadota</taxon>
        <taxon>Gammaproteobacteria</taxon>
        <taxon>Pseudomonadales</taxon>
        <taxon>Pseudomonadaceae</taxon>
        <taxon>Pseudomonas</taxon>
    </lineage>
</organism>
<evidence type="ECO:0000313" key="1">
    <source>
        <dbReference type="EMBL" id="TWR65469.1"/>
    </source>
</evidence>
<protein>
    <submittedName>
        <fullName evidence="1">Uncharacterized protein</fullName>
    </submittedName>
</protein>
<dbReference type="Gene3D" id="3.40.50.2000">
    <property type="entry name" value="Glycogen Phosphorylase B"/>
    <property type="match status" value="1"/>
</dbReference>
<dbReference type="Proteomes" id="UP000317267">
    <property type="component" value="Unassembled WGS sequence"/>
</dbReference>